<name>A0ABT3BMY0_9BACT</name>
<reference evidence="13 14" key="1">
    <citation type="journal article" date="2020" name="Int. J. Syst. Evol. Microbiol.">
        <title>Ureaplasma miroungigenitalium sp. nov. isolated from northern elephant seals (Mirounga angustirostris) and Ureaplasma zalophigenitalium sp. nov. isolated from California sea lions (Zalophus californianus).</title>
        <authorList>
            <person name="Volokhov D.V."/>
            <person name="Gulland F.M."/>
            <person name="Gao Y."/>
            <person name="Chizhikov V.E."/>
        </authorList>
    </citation>
    <scope>NUCLEOTIDE SEQUENCE [LARGE SCALE GENOMIC DNA]</scope>
    <source>
        <strain evidence="13 14">ES3182-GEN</strain>
    </source>
</reference>
<keyword evidence="2 9" id="KW-0963">Cytoplasm</keyword>
<proteinExistence type="inferred from homology"/>
<comment type="similarity">
    <text evidence="1 9 10">Belongs to the class-I aminoacyl-tRNA synthetase family.</text>
</comment>
<dbReference type="InterPro" id="IPR001278">
    <property type="entry name" value="Arg-tRNA-ligase"/>
</dbReference>
<dbReference type="GO" id="GO:0004814">
    <property type="term" value="F:arginine-tRNA ligase activity"/>
    <property type="evidence" value="ECO:0007669"/>
    <property type="project" value="UniProtKB-EC"/>
</dbReference>
<feature type="short sequence motif" description="'HIGH' region" evidence="9">
    <location>
        <begin position="126"/>
        <end position="136"/>
    </location>
</feature>
<dbReference type="SUPFAM" id="SSF47323">
    <property type="entry name" value="Anticodon-binding domain of a subclass of class I aminoacyl-tRNA synthetases"/>
    <property type="match status" value="1"/>
</dbReference>
<dbReference type="Gene3D" id="3.30.1360.70">
    <property type="entry name" value="Arginyl tRNA synthetase N-terminal domain"/>
    <property type="match status" value="1"/>
</dbReference>
<dbReference type="InterPro" id="IPR009080">
    <property type="entry name" value="tRNAsynth_Ia_anticodon-bd"/>
</dbReference>
<keyword evidence="3 9" id="KW-0436">Ligase</keyword>
<evidence type="ECO:0000256" key="3">
    <source>
        <dbReference type="ARBA" id="ARBA00022598"/>
    </source>
</evidence>
<comment type="catalytic activity">
    <reaction evidence="8 9">
        <text>tRNA(Arg) + L-arginine + ATP = L-arginyl-tRNA(Arg) + AMP + diphosphate</text>
        <dbReference type="Rhea" id="RHEA:20301"/>
        <dbReference type="Rhea" id="RHEA-COMP:9658"/>
        <dbReference type="Rhea" id="RHEA-COMP:9673"/>
        <dbReference type="ChEBI" id="CHEBI:30616"/>
        <dbReference type="ChEBI" id="CHEBI:32682"/>
        <dbReference type="ChEBI" id="CHEBI:33019"/>
        <dbReference type="ChEBI" id="CHEBI:78442"/>
        <dbReference type="ChEBI" id="CHEBI:78513"/>
        <dbReference type="ChEBI" id="CHEBI:456215"/>
        <dbReference type="EC" id="6.1.1.19"/>
    </reaction>
</comment>
<evidence type="ECO:0000256" key="1">
    <source>
        <dbReference type="ARBA" id="ARBA00005594"/>
    </source>
</evidence>
<organism evidence="13 14">
    <name type="scientific">Ureaplasma miroungigenitalium</name>
    <dbReference type="NCBI Taxonomy" id="1042321"/>
    <lineage>
        <taxon>Bacteria</taxon>
        <taxon>Bacillati</taxon>
        <taxon>Mycoplasmatota</taxon>
        <taxon>Mycoplasmoidales</taxon>
        <taxon>Mycoplasmoidaceae</taxon>
        <taxon>Ureaplasma</taxon>
    </lineage>
</organism>
<evidence type="ECO:0000256" key="6">
    <source>
        <dbReference type="ARBA" id="ARBA00022917"/>
    </source>
</evidence>
<keyword evidence="7 9" id="KW-0030">Aminoacyl-tRNA synthetase</keyword>
<keyword evidence="14" id="KW-1185">Reference proteome</keyword>
<evidence type="ECO:0000256" key="4">
    <source>
        <dbReference type="ARBA" id="ARBA00022741"/>
    </source>
</evidence>
<comment type="caution">
    <text evidence="13">The sequence shown here is derived from an EMBL/GenBank/DDBJ whole genome shotgun (WGS) entry which is preliminary data.</text>
</comment>
<evidence type="ECO:0000256" key="2">
    <source>
        <dbReference type="ARBA" id="ARBA00022490"/>
    </source>
</evidence>
<dbReference type="SUPFAM" id="SSF52374">
    <property type="entry name" value="Nucleotidylyl transferase"/>
    <property type="match status" value="1"/>
</dbReference>
<feature type="domain" description="DALR anticodon binding" evidence="11">
    <location>
        <begin position="438"/>
        <end position="553"/>
    </location>
</feature>
<evidence type="ECO:0000256" key="7">
    <source>
        <dbReference type="ARBA" id="ARBA00023146"/>
    </source>
</evidence>
<dbReference type="PANTHER" id="PTHR11956:SF5">
    <property type="entry name" value="ARGININE--TRNA LIGASE, CYTOPLASMIC"/>
    <property type="match status" value="1"/>
</dbReference>
<dbReference type="Proteomes" id="UP001208245">
    <property type="component" value="Unassembled WGS sequence"/>
</dbReference>
<evidence type="ECO:0000313" key="14">
    <source>
        <dbReference type="Proteomes" id="UP001208245"/>
    </source>
</evidence>
<dbReference type="Gene3D" id="1.10.730.10">
    <property type="entry name" value="Isoleucyl-tRNA Synthetase, Domain 1"/>
    <property type="match status" value="1"/>
</dbReference>
<evidence type="ECO:0000256" key="5">
    <source>
        <dbReference type="ARBA" id="ARBA00022840"/>
    </source>
</evidence>
<dbReference type="InterPro" id="IPR014729">
    <property type="entry name" value="Rossmann-like_a/b/a_fold"/>
</dbReference>
<evidence type="ECO:0000256" key="10">
    <source>
        <dbReference type="RuleBase" id="RU363038"/>
    </source>
</evidence>
<dbReference type="InterPro" id="IPR001412">
    <property type="entry name" value="aa-tRNA-synth_I_CS"/>
</dbReference>
<gene>
    <name evidence="9 13" type="primary">argS</name>
    <name evidence="13" type="ORF">OF376_02235</name>
</gene>
<evidence type="ECO:0000256" key="8">
    <source>
        <dbReference type="ARBA" id="ARBA00049339"/>
    </source>
</evidence>
<protein>
    <recommendedName>
        <fullName evidence="9">Arginine--tRNA ligase</fullName>
        <ecNumber evidence="9">6.1.1.19</ecNumber>
    </recommendedName>
    <alternativeName>
        <fullName evidence="9">Arginyl-tRNA synthetase</fullName>
        <shortName evidence="9">ArgRS</shortName>
    </alternativeName>
</protein>
<dbReference type="EC" id="6.1.1.19" evidence="9"/>
<feature type="domain" description="Arginyl tRNA synthetase N-terminal" evidence="12">
    <location>
        <begin position="4"/>
        <end position="90"/>
    </location>
</feature>
<dbReference type="RefSeq" id="WP_263821897.1">
    <property type="nucleotide sequence ID" value="NZ_JAOXHL010000002.1"/>
</dbReference>
<dbReference type="EMBL" id="JAOXHL010000002">
    <property type="protein sequence ID" value="MCV3728582.1"/>
    <property type="molecule type" value="Genomic_DNA"/>
</dbReference>
<keyword evidence="5 9" id="KW-0067">ATP-binding</keyword>
<sequence length="554" mass="63250">MIIGKIKKIIDFALSKLGVHDHTYIIDKTSKINHGDFYTNVALTLSKQLKRKPMDIATEIVDLLNAEDNMLKTNFLDVQISVPGFINFFIKSDDHDDLLNLINKQKNEFPIFAKENKKYLVEYVSANPTGLLHIGHAANAVYGDLICALLKKCGYDVVSEYYVNDAGNQIDKLASSVLVRYLQSYDQTIELIDDAYHGQEIFSAAQALREQFADKFTNLTLDDTFTIVDHNQAEIIKQFCVDYFLSEIKKDLLSMHTEIQHYTSEKAIRQTNLITETLGKLKNHTYEQDQALWLRTTDFGDDKDRVLIKSNGAMTYFLPDIAYHYYKLQTHKPDVMINLFGTDHLGYITRLKAGVSCFGFDPDNLIILTSQIMKLTKNNEEFKLSKRSGQSLTIRDLIEVIGANALRWFLGSSSINTHVVIDVDVALAKDNNNPLFYVQYAHARCFSLLNKNRDIPCVIQTDLLSNEKERALLDQLHYFKKTISVATQTFSMHKIANYLYELANLLHNYYANIKIIDRDNLTLTGTRLGLIHAVKQVLKNGLALLKIPADNEMY</sequence>
<evidence type="ECO:0000259" key="12">
    <source>
        <dbReference type="SMART" id="SM01016"/>
    </source>
</evidence>
<comment type="subunit">
    <text evidence="9">Monomer.</text>
</comment>
<evidence type="ECO:0000313" key="13">
    <source>
        <dbReference type="EMBL" id="MCV3728582.1"/>
    </source>
</evidence>
<comment type="subcellular location">
    <subcellularLocation>
        <location evidence="9">Cytoplasm</location>
    </subcellularLocation>
</comment>
<evidence type="ECO:0000256" key="9">
    <source>
        <dbReference type="HAMAP-Rule" id="MF_00123"/>
    </source>
</evidence>
<dbReference type="InterPro" id="IPR035684">
    <property type="entry name" value="ArgRS_core"/>
</dbReference>
<dbReference type="InterPro" id="IPR036695">
    <property type="entry name" value="Arg-tRNA-synth_N_sf"/>
</dbReference>
<dbReference type="Pfam" id="PF05746">
    <property type="entry name" value="DALR_1"/>
    <property type="match status" value="1"/>
</dbReference>
<dbReference type="SMART" id="SM00836">
    <property type="entry name" value="DALR_1"/>
    <property type="match status" value="1"/>
</dbReference>
<evidence type="ECO:0000259" key="11">
    <source>
        <dbReference type="SMART" id="SM00836"/>
    </source>
</evidence>
<dbReference type="Pfam" id="PF03485">
    <property type="entry name" value="Arg_tRNA_synt_N"/>
    <property type="match status" value="1"/>
</dbReference>
<dbReference type="SUPFAM" id="SSF55190">
    <property type="entry name" value="Arginyl-tRNA synthetase (ArgRS), N-terminal 'additional' domain"/>
    <property type="match status" value="1"/>
</dbReference>
<dbReference type="PROSITE" id="PS00178">
    <property type="entry name" value="AA_TRNA_LIGASE_I"/>
    <property type="match status" value="1"/>
</dbReference>
<accession>A0ABT3BMY0</accession>
<dbReference type="InterPro" id="IPR005148">
    <property type="entry name" value="Arg-tRNA-synth_N"/>
</dbReference>
<dbReference type="PRINTS" id="PR01038">
    <property type="entry name" value="TRNASYNTHARG"/>
</dbReference>
<dbReference type="InterPro" id="IPR008909">
    <property type="entry name" value="DALR_anticod-bd"/>
</dbReference>
<dbReference type="PANTHER" id="PTHR11956">
    <property type="entry name" value="ARGINYL-TRNA SYNTHETASE"/>
    <property type="match status" value="1"/>
</dbReference>
<dbReference type="NCBIfam" id="TIGR00456">
    <property type="entry name" value="argS"/>
    <property type="match status" value="1"/>
</dbReference>
<dbReference type="Pfam" id="PF00750">
    <property type="entry name" value="tRNA-synt_1d"/>
    <property type="match status" value="1"/>
</dbReference>
<keyword evidence="4 9" id="KW-0547">Nucleotide-binding</keyword>
<dbReference type="Gene3D" id="3.40.50.620">
    <property type="entry name" value="HUPs"/>
    <property type="match status" value="1"/>
</dbReference>
<dbReference type="SMART" id="SM01016">
    <property type="entry name" value="Arg_tRNA_synt_N"/>
    <property type="match status" value="1"/>
</dbReference>
<keyword evidence="6 9" id="KW-0648">Protein biosynthesis</keyword>
<dbReference type="HAMAP" id="MF_00123">
    <property type="entry name" value="Arg_tRNA_synth"/>
    <property type="match status" value="1"/>
</dbReference>